<accession>A0A8S5NIX6</accession>
<name>A0A8S5NIX6_9CAUD</name>
<proteinExistence type="predicted"/>
<dbReference type="EMBL" id="BK015174">
    <property type="protein sequence ID" value="DAD94176.1"/>
    <property type="molecule type" value="Genomic_DNA"/>
</dbReference>
<organism evidence="1">
    <name type="scientific">Siphoviridae sp. cttpk5</name>
    <dbReference type="NCBI Taxonomy" id="2826496"/>
    <lineage>
        <taxon>Viruses</taxon>
        <taxon>Duplodnaviria</taxon>
        <taxon>Heunggongvirae</taxon>
        <taxon>Uroviricota</taxon>
        <taxon>Caudoviricetes</taxon>
    </lineage>
</organism>
<sequence>MQCKPLQWREIFQTSMQFFRIFLKAVFYFGFKRAD</sequence>
<reference evidence="1" key="1">
    <citation type="journal article" date="2021" name="Proc. Natl. Acad. Sci. U.S.A.">
        <title>A Catalog of Tens of Thousands of Viruses from Human Metagenomes Reveals Hidden Associations with Chronic Diseases.</title>
        <authorList>
            <person name="Tisza M.J."/>
            <person name="Buck C.B."/>
        </authorList>
    </citation>
    <scope>NUCLEOTIDE SEQUENCE</scope>
    <source>
        <strain evidence="1">Cttpk5</strain>
    </source>
</reference>
<evidence type="ECO:0000313" key="1">
    <source>
        <dbReference type="EMBL" id="DAD94176.1"/>
    </source>
</evidence>
<protein>
    <submittedName>
        <fullName evidence="1">Uncharacterized protein</fullName>
    </submittedName>
</protein>